<keyword evidence="6" id="KW-1185">Reference proteome</keyword>
<evidence type="ECO:0000256" key="3">
    <source>
        <dbReference type="ARBA" id="ARBA00023180"/>
    </source>
</evidence>
<evidence type="ECO:0000256" key="1">
    <source>
        <dbReference type="ARBA" id="ARBA00022729"/>
    </source>
</evidence>
<accession>A0A518EQC1</accession>
<keyword evidence="1 4" id="KW-0732">Signal</keyword>
<organism evidence="5 6">
    <name type="scientific">Saltatorellus ferox</name>
    <dbReference type="NCBI Taxonomy" id="2528018"/>
    <lineage>
        <taxon>Bacteria</taxon>
        <taxon>Pseudomonadati</taxon>
        <taxon>Planctomycetota</taxon>
        <taxon>Planctomycetia</taxon>
        <taxon>Planctomycetia incertae sedis</taxon>
        <taxon>Saltatorellus</taxon>
    </lineage>
</organism>
<dbReference type="InterPro" id="IPR013517">
    <property type="entry name" value="FG-GAP"/>
</dbReference>
<protein>
    <recommendedName>
        <fullName evidence="7">FG-GAP repeat protein</fullName>
    </recommendedName>
</protein>
<proteinExistence type="predicted"/>
<evidence type="ECO:0000313" key="5">
    <source>
        <dbReference type="EMBL" id="QDV06281.1"/>
    </source>
</evidence>
<dbReference type="PANTHER" id="PTHR36220:SF1">
    <property type="entry name" value="GAMMA TUBULIN COMPLEX COMPONENT C-TERMINAL DOMAIN-CONTAINING PROTEIN"/>
    <property type="match status" value="1"/>
</dbReference>
<dbReference type="AlphaFoldDB" id="A0A518EQC1"/>
<gene>
    <name evidence="5" type="ORF">Poly30_17890</name>
</gene>
<dbReference type="InterPro" id="IPR013519">
    <property type="entry name" value="Int_alpha_beta-p"/>
</dbReference>
<sequence length="651" mass="66616" precursor="true">MLERFPSTRALAAPWLALAGFASPALALSPAPQSQALFQDAYVKASNTDPADYFGYSIAVFGDRVVVGARDEDSAATGVNGDQFSNAAPNSGAVYVYRLVAGQWTQEAYLKASNAEAGDRFGAAVALGGDILVVGAPGEASGGSSPFLNNAPGAGAVYVFRFIDGGSGGEWVQTHYLKPSNPGAQDEFGTALDLDGPRLIVGAEGEDSGDPLNPLDDTSIDAGAAYIFLETSSQNWIQSAYLKSPSPDSGDNFGVSVGVGATPSPGVFRAVVGARYEDSNATGIGGDFSNNSAANAGAAYVFQENASTWQFDTYLKGSNTGTGDSFGYSVTIDRDRILVGAPFEDSSVGGVNPSQSDNVLNSAGAVYSFRLGSGGWTEDAYVKASNPGASDYFGVSVALAGTHMVVGASREASTSTAIDGDQTSNGAGGSGASYLFSNRLTPNWVQDAYIKASNAQANDYFSIPAALTDRWLVVGAVREDGSGSGIGANQFSNGSSESGAAYFFRLGDGPFLNYCLPTINSTFQPGRMSGTGSGLVIANDVVLTASALPANAFGFFIVGRDRAYVIQPGGSSGNLCIGGGALGRYVGPGQVQNAGPGGTISLAINSAAIPSAVGFLAALPGDEFHFQAWYRDSVGGTPVSNFTDGLTVLFR</sequence>
<reference evidence="5 6" key="1">
    <citation type="submission" date="2019-02" db="EMBL/GenBank/DDBJ databases">
        <title>Deep-cultivation of Planctomycetes and their phenomic and genomic characterization uncovers novel biology.</title>
        <authorList>
            <person name="Wiegand S."/>
            <person name="Jogler M."/>
            <person name="Boedeker C."/>
            <person name="Pinto D."/>
            <person name="Vollmers J."/>
            <person name="Rivas-Marin E."/>
            <person name="Kohn T."/>
            <person name="Peeters S.H."/>
            <person name="Heuer A."/>
            <person name="Rast P."/>
            <person name="Oberbeckmann S."/>
            <person name="Bunk B."/>
            <person name="Jeske O."/>
            <person name="Meyerdierks A."/>
            <person name="Storesund J.E."/>
            <person name="Kallscheuer N."/>
            <person name="Luecker S."/>
            <person name="Lage O.M."/>
            <person name="Pohl T."/>
            <person name="Merkel B.J."/>
            <person name="Hornburger P."/>
            <person name="Mueller R.-W."/>
            <person name="Bruemmer F."/>
            <person name="Labrenz M."/>
            <person name="Spormann A.M."/>
            <person name="Op den Camp H."/>
            <person name="Overmann J."/>
            <person name="Amann R."/>
            <person name="Jetten M.S.M."/>
            <person name="Mascher T."/>
            <person name="Medema M.H."/>
            <person name="Devos D.P."/>
            <person name="Kaster A.-K."/>
            <person name="Ovreas L."/>
            <person name="Rohde M."/>
            <person name="Galperin M.Y."/>
            <person name="Jogler C."/>
        </authorList>
    </citation>
    <scope>NUCLEOTIDE SEQUENCE [LARGE SCALE GENOMIC DNA]</scope>
    <source>
        <strain evidence="5 6">Poly30</strain>
    </source>
</reference>
<dbReference type="SMART" id="SM00191">
    <property type="entry name" value="Int_alpha"/>
    <property type="match status" value="6"/>
</dbReference>
<dbReference type="OrthoDB" id="291134at2"/>
<dbReference type="Gene3D" id="2.130.10.130">
    <property type="entry name" value="Integrin alpha, N-terminal"/>
    <property type="match status" value="2"/>
</dbReference>
<dbReference type="EMBL" id="CP036434">
    <property type="protein sequence ID" value="QDV06281.1"/>
    <property type="molecule type" value="Genomic_DNA"/>
</dbReference>
<keyword evidence="2" id="KW-0677">Repeat</keyword>
<dbReference type="PANTHER" id="PTHR36220">
    <property type="entry name" value="UNNAMED PRODUCT"/>
    <property type="match status" value="1"/>
</dbReference>
<feature type="chain" id="PRO_5022235632" description="FG-GAP repeat protein" evidence="4">
    <location>
        <begin position="28"/>
        <end position="651"/>
    </location>
</feature>
<dbReference type="InterPro" id="IPR028994">
    <property type="entry name" value="Integrin_alpha_N"/>
</dbReference>
<dbReference type="SUPFAM" id="SSF69318">
    <property type="entry name" value="Integrin alpha N-terminal domain"/>
    <property type="match status" value="1"/>
</dbReference>
<dbReference type="Pfam" id="PF14312">
    <property type="entry name" value="FG-GAP_2"/>
    <property type="match status" value="6"/>
</dbReference>
<name>A0A518EQC1_9BACT</name>
<dbReference type="RefSeq" id="WP_145196325.1">
    <property type="nucleotide sequence ID" value="NZ_CP036434.1"/>
</dbReference>
<evidence type="ECO:0008006" key="7">
    <source>
        <dbReference type="Google" id="ProtNLM"/>
    </source>
</evidence>
<evidence type="ECO:0000256" key="2">
    <source>
        <dbReference type="ARBA" id="ARBA00022737"/>
    </source>
</evidence>
<evidence type="ECO:0000256" key="4">
    <source>
        <dbReference type="SAM" id="SignalP"/>
    </source>
</evidence>
<evidence type="ECO:0000313" key="6">
    <source>
        <dbReference type="Proteomes" id="UP000320390"/>
    </source>
</evidence>
<feature type="signal peptide" evidence="4">
    <location>
        <begin position="1"/>
        <end position="27"/>
    </location>
</feature>
<keyword evidence="3" id="KW-0325">Glycoprotein</keyword>
<dbReference type="Proteomes" id="UP000320390">
    <property type="component" value="Chromosome"/>
</dbReference>